<organism evidence="2 3">
    <name type="scientific">Caligus rogercresseyi</name>
    <name type="common">Sea louse</name>
    <dbReference type="NCBI Taxonomy" id="217165"/>
    <lineage>
        <taxon>Eukaryota</taxon>
        <taxon>Metazoa</taxon>
        <taxon>Ecdysozoa</taxon>
        <taxon>Arthropoda</taxon>
        <taxon>Crustacea</taxon>
        <taxon>Multicrustacea</taxon>
        <taxon>Hexanauplia</taxon>
        <taxon>Copepoda</taxon>
        <taxon>Siphonostomatoida</taxon>
        <taxon>Caligidae</taxon>
        <taxon>Caligus</taxon>
    </lineage>
</organism>
<keyword evidence="3" id="KW-1185">Reference proteome</keyword>
<evidence type="ECO:0000313" key="3">
    <source>
        <dbReference type="Proteomes" id="UP000595437"/>
    </source>
</evidence>
<dbReference type="Proteomes" id="UP000595437">
    <property type="component" value="Chromosome 5"/>
</dbReference>
<reference evidence="3" key="1">
    <citation type="submission" date="2021-01" db="EMBL/GenBank/DDBJ databases">
        <title>Caligus Genome Assembly.</title>
        <authorList>
            <person name="Gallardo-Escarate C."/>
        </authorList>
    </citation>
    <scope>NUCLEOTIDE SEQUENCE [LARGE SCALE GENOMIC DNA]</scope>
</reference>
<proteinExistence type="predicted"/>
<sequence>MTAFRLRKGGHPRVDEDGLQKGRSHLYHGLTSDVKEGPIDHRQKGGEGRPSSFICTFFFWR</sequence>
<gene>
    <name evidence="2" type="ORF">FKW44_008475</name>
</gene>
<evidence type="ECO:0000313" key="2">
    <source>
        <dbReference type="EMBL" id="QQP55331.1"/>
    </source>
</evidence>
<evidence type="ECO:0000256" key="1">
    <source>
        <dbReference type="SAM" id="MobiDB-lite"/>
    </source>
</evidence>
<feature type="compositionally biased region" description="Basic and acidic residues" evidence="1">
    <location>
        <begin position="33"/>
        <end position="47"/>
    </location>
</feature>
<feature type="compositionally biased region" description="Basic residues" evidence="1">
    <location>
        <begin position="1"/>
        <end position="11"/>
    </location>
</feature>
<protein>
    <submittedName>
        <fullName evidence="2">Uncharacterized protein</fullName>
    </submittedName>
</protein>
<dbReference type="EMBL" id="CP045894">
    <property type="protein sequence ID" value="QQP55331.1"/>
    <property type="molecule type" value="Genomic_DNA"/>
</dbReference>
<accession>A0A7T8KGC2</accession>
<name>A0A7T8KGC2_CALRO</name>
<dbReference type="AlphaFoldDB" id="A0A7T8KGC2"/>
<feature type="region of interest" description="Disordered" evidence="1">
    <location>
        <begin position="1"/>
        <end position="50"/>
    </location>
</feature>